<dbReference type="PANTHER" id="PTHR14969:SF13">
    <property type="entry name" value="AT30094P"/>
    <property type="match status" value="1"/>
</dbReference>
<dbReference type="SMART" id="SM00014">
    <property type="entry name" value="acidPPc"/>
    <property type="match status" value="1"/>
</dbReference>
<keyword evidence="1" id="KW-0472">Membrane</keyword>
<dbReference type="SUPFAM" id="SSF48317">
    <property type="entry name" value="Acid phosphatase/Vanadium-dependent haloperoxidase"/>
    <property type="match status" value="1"/>
</dbReference>
<dbReference type="AlphaFoldDB" id="A0A6H0SG09"/>
<feature type="domain" description="Phosphatidic acid phosphatase type 2/haloperoxidase" evidence="2">
    <location>
        <begin position="61"/>
        <end position="171"/>
    </location>
</feature>
<feature type="transmembrane region" description="Helical" evidence="1">
    <location>
        <begin position="32"/>
        <end position="51"/>
    </location>
</feature>
<reference evidence="3 4" key="1">
    <citation type="submission" date="2019-04" db="EMBL/GenBank/DDBJ databases">
        <title>Draft, Whole-Genome Sequence of the Anthracene-degrading Mycobacterium frederiksbergense LB501T, Isolated from a Polycyclic Aromatic Hydrocarbon (PAH)-Contaminated Soil.</title>
        <authorList>
            <person name="Augelletti F."/>
        </authorList>
    </citation>
    <scope>NUCLEOTIDE SEQUENCE [LARGE SCALE GENOMIC DNA]</scope>
    <source>
        <strain evidence="3 4">LB 501T</strain>
    </source>
</reference>
<evidence type="ECO:0000313" key="3">
    <source>
        <dbReference type="EMBL" id="QIV85265.1"/>
    </source>
</evidence>
<accession>A0A6H0SG09</accession>
<evidence type="ECO:0000259" key="2">
    <source>
        <dbReference type="SMART" id="SM00014"/>
    </source>
</evidence>
<feature type="transmembrane region" description="Helical" evidence="1">
    <location>
        <begin position="156"/>
        <end position="174"/>
    </location>
</feature>
<organism evidence="3 4">
    <name type="scientific">Mycolicibacterium frederiksbergense</name>
    <dbReference type="NCBI Taxonomy" id="117567"/>
    <lineage>
        <taxon>Bacteria</taxon>
        <taxon>Bacillati</taxon>
        <taxon>Actinomycetota</taxon>
        <taxon>Actinomycetes</taxon>
        <taxon>Mycobacteriales</taxon>
        <taxon>Mycobacteriaceae</taxon>
        <taxon>Mycolicibacterium</taxon>
    </lineage>
</organism>
<proteinExistence type="predicted"/>
<keyword evidence="1" id="KW-0812">Transmembrane</keyword>
<protein>
    <submittedName>
        <fullName evidence="3">Phosphatase PAP2 family protein</fullName>
    </submittedName>
</protein>
<sequence>MENADWAVLEPLYRYGLAHPGWVTAWDVLCTVFHPAVFRLVALIWIVYLLMGRRPDRYQVVLYLASTMEFSALIVMFAKAVVSRPRPDTALVAEHSLAFPSGHALGTAVAVTAMVFAASPWLRGRWRTVSIVIGVAIVIAVGAGRVVLNVHHPSDVLAGWALGYLWALVCLPVLTNRRLRAADETPATTDTDS</sequence>
<dbReference type="Proteomes" id="UP000501849">
    <property type="component" value="Chromosome"/>
</dbReference>
<feature type="transmembrane region" description="Helical" evidence="1">
    <location>
        <begin position="60"/>
        <end position="82"/>
    </location>
</feature>
<dbReference type="EMBL" id="CP038799">
    <property type="protein sequence ID" value="QIV85265.1"/>
    <property type="molecule type" value="Genomic_DNA"/>
</dbReference>
<keyword evidence="1" id="KW-1133">Transmembrane helix</keyword>
<dbReference type="CDD" id="cd03392">
    <property type="entry name" value="PAP2_like_2"/>
    <property type="match status" value="1"/>
</dbReference>
<dbReference type="KEGG" id="mfre:EXE63_12150"/>
<name>A0A6H0SG09_9MYCO</name>
<dbReference type="Gene3D" id="1.20.144.10">
    <property type="entry name" value="Phosphatidic acid phosphatase type 2/haloperoxidase"/>
    <property type="match status" value="1"/>
</dbReference>
<keyword evidence="4" id="KW-1185">Reference proteome</keyword>
<dbReference type="InterPro" id="IPR000326">
    <property type="entry name" value="PAP2/HPO"/>
</dbReference>
<feature type="transmembrane region" description="Helical" evidence="1">
    <location>
        <begin position="129"/>
        <end position="150"/>
    </location>
</feature>
<dbReference type="Pfam" id="PF01569">
    <property type="entry name" value="PAP2"/>
    <property type="match status" value="1"/>
</dbReference>
<dbReference type="PANTHER" id="PTHR14969">
    <property type="entry name" value="SPHINGOSINE-1-PHOSPHATE PHOSPHOHYDROLASE"/>
    <property type="match status" value="1"/>
</dbReference>
<evidence type="ECO:0000256" key="1">
    <source>
        <dbReference type="SAM" id="Phobius"/>
    </source>
</evidence>
<evidence type="ECO:0000313" key="4">
    <source>
        <dbReference type="Proteomes" id="UP000501849"/>
    </source>
</evidence>
<feature type="transmembrane region" description="Helical" evidence="1">
    <location>
        <begin position="102"/>
        <end position="122"/>
    </location>
</feature>
<gene>
    <name evidence="3" type="ORF">EXE63_12150</name>
</gene>
<dbReference type="InterPro" id="IPR036938">
    <property type="entry name" value="PAP2/HPO_sf"/>
</dbReference>